<evidence type="ECO:0000256" key="13">
    <source>
        <dbReference type="RuleBase" id="RU362010"/>
    </source>
</evidence>
<keyword evidence="15" id="KW-1185">Reference proteome</keyword>
<evidence type="ECO:0000256" key="10">
    <source>
        <dbReference type="ARBA" id="ARBA00023065"/>
    </source>
</evidence>
<dbReference type="GO" id="GO:0015099">
    <property type="term" value="F:nickel cation transmembrane transporter activity"/>
    <property type="evidence" value="ECO:0007669"/>
    <property type="project" value="TreeGrafter"/>
</dbReference>
<keyword evidence="11 13" id="KW-0472">Membrane</keyword>
<dbReference type="GO" id="GO:0005886">
    <property type="term" value="C:plasma membrane"/>
    <property type="evidence" value="ECO:0007669"/>
    <property type="project" value="UniProtKB-SubCell"/>
</dbReference>
<feature type="transmembrane region" description="Helical" evidence="13">
    <location>
        <begin position="293"/>
        <end position="313"/>
    </location>
</feature>
<keyword evidence="5 13" id="KW-1003">Cell membrane</keyword>
<proteinExistence type="inferred from homology"/>
<evidence type="ECO:0000256" key="1">
    <source>
        <dbReference type="ARBA" id="ARBA00004429"/>
    </source>
</evidence>
<dbReference type="InterPro" id="IPR004488">
    <property type="entry name" value="Mg/Co-transport_prot_CorA"/>
</dbReference>
<evidence type="ECO:0000256" key="2">
    <source>
        <dbReference type="ARBA" id="ARBA00009765"/>
    </source>
</evidence>
<evidence type="ECO:0000256" key="7">
    <source>
        <dbReference type="ARBA" id="ARBA00022692"/>
    </source>
</evidence>
<dbReference type="SUPFAM" id="SSF144083">
    <property type="entry name" value="Magnesium transport protein CorA, transmembrane region"/>
    <property type="match status" value="1"/>
</dbReference>
<dbReference type="OrthoDB" id="9803416at2"/>
<dbReference type="AlphaFoldDB" id="A0A1X7AP23"/>
<dbReference type="PANTHER" id="PTHR47685">
    <property type="entry name" value="MAGNESIUM TRANSPORT PROTEIN CORA"/>
    <property type="match status" value="1"/>
</dbReference>
<dbReference type="InterPro" id="IPR002523">
    <property type="entry name" value="MgTranspt_CorA/ZnTranspt_ZntB"/>
</dbReference>
<evidence type="ECO:0000256" key="12">
    <source>
        <dbReference type="ARBA" id="ARBA00034269"/>
    </source>
</evidence>
<dbReference type="GO" id="GO:0015087">
    <property type="term" value="F:cobalt ion transmembrane transporter activity"/>
    <property type="evidence" value="ECO:0007669"/>
    <property type="project" value="UniProtKB-UniRule"/>
</dbReference>
<reference evidence="14 15" key="1">
    <citation type="submission" date="2017-03" db="EMBL/GenBank/DDBJ databases">
        <authorList>
            <person name="Afonso C.L."/>
            <person name="Miller P.J."/>
            <person name="Scott M.A."/>
            <person name="Spackman E."/>
            <person name="Goraichik I."/>
            <person name="Dimitrov K.M."/>
            <person name="Suarez D.L."/>
            <person name="Swayne D.E."/>
        </authorList>
    </citation>
    <scope>NUCLEOTIDE SEQUENCE [LARGE SCALE GENOMIC DNA]</scope>
    <source>
        <strain evidence="14">SB41UT1</strain>
    </source>
</reference>
<comment type="subcellular location">
    <subcellularLocation>
        <location evidence="1">Cell inner membrane</location>
        <topology evidence="1">Multi-pass membrane protein</topology>
    </subcellularLocation>
    <subcellularLocation>
        <location evidence="13">Membrane</location>
        <topology evidence="13">Multi-pass membrane protein</topology>
    </subcellularLocation>
</comment>
<dbReference type="PANTHER" id="PTHR47685:SF1">
    <property type="entry name" value="MAGNESIUM TRANSPORT PROTEIN CORA"/>
    <property type="match status" value="1"/>
</dbReference>
<evidence type="ECO:0000256" key="11">
    <source>
        <dbReference type="ARBA" id="ARBA00023136"/>
    </source>
</evidence>
<dbReference type="SUPFAM" id="SSF143865">
    <property type="entry name" value="CorA soluble domain-like"/>
    <property type="match status" value="1"/>
</dbReference>
<comment type="catalytic activity">
    <reaction evidence="12">
        <text>Mg(2+)(in) = Mg(2+)(out)</text>
        <dbReference type="Rhea" id="RHEA:29827"/>
        <dbReference type="ChEBI" id="CHEBI:18420"/>
    </reaction>
</comment>
<protein>
    <recommendedName>
        <fullName evidence="3 13">Magnesium transport protein CorA</fullName>
    </recommendedName>
</protein>
<gene>
    <name evidence="13 14" type="primary">corA</name>
    <name evidence="14" type="ORF">EHSB41UT_03796</name>
</gene>
<keyword evidence="9 13" id="KW-1133">Transmembrane helix</keyword>
<keyword evidence="8 13" id="KW-0460">Magnesium</keyword>
<keyword evidence="7 13" id="KW-0812">Transmembrane</keyword>
<dbReference type="Proteomes" id="UP000196573">
    <property type="component" value="Unassembled WGS sequence"/>
</dbReference>
<dbReference type="InterPro" id="IPR045863">
    <property type="entry name" value="CorA_TM1_TM2"/>
</dbReference>
<evidence type="ECO:0000256" key="8">
    <source>
        <dbReference type="ARBA" id="ARBA00022842"/>
    </source>
</evidence>
<dbReference type="Gene3D" id="3.30.460.20">
    <property type="entry name" value="CorA soluble domain-like"/>
    <property type="match status" value="1"/>
</dbReference>
<dbReference type="Gene3D" id="1.20.58.340">
    <property type="entry name" value="Magnesium transport protein CorA, transmembrane region"/>
    <property type="match status" value="1"/>
</dbReference>
<evidence type="ECO:0000256" key="4">
    <source>
        <dbReference type="ARBA" id="ARBA00022448"/>
    </source>
</evidence>
<sequence>MITAYQLQNNRIKITQLGLNDVLPSDTVWLDVVEPSEAERSWLDNYYVEEVPDSDDLYEIEASSRFYQDKDGLHITSFFPHRSGKEVRNTSVSFNLRPHLLITLRDDEVGLFRLVRNYLKRQHIEISSPMAILTALFTSKVDYLADLLEEVYESLEAVSEMTLREDTNDQTRDTALKDIALQEDLNGKIRLSLLDSQRSLRYLVRNRRIRMADQHQQEIMEMLRDIDSLLPHTAFLFDKINFLQEAVMGFINLEQNKIIKIFSVMATVFMPPTLIASSYGMNFANMPELGWDFGYPAAIALMILSGLSTYWIFKLKGWL</sequence>
<dbReference type="NCBIfam" id="TIGR00383">
    <property type="entry name" value="corA"/>
    <property type="match status" value="1"/>
</dbReference>
<evidence type="ECO:0000256" key="5">
    <source>
        <dbReference type="ARBA" id="ARBA00022475"/>
    </source>
</evidence>
<keyword evidence="4 13" id="KW-0813">Transport</keyword>
<keyword evidence="10 13" id="KW-0406">Ion transport</keyword>
<evidence type="ECO:0000313" key="14">
    <source>
        <dbReference type="EMBL" id="SMA50005.1"/>
    </source>
</evidence>
<dbReference type="EMBL" id="FWPT01000010">
    <property type="protein sequence ID" value="SMA50005.1"/>
    <property type="molecule type" value="Genomic_DNA"/>
</dbReference>
<evidence type="ECO:0000256" key="9">
    <source>
        <dbReference type="ARBA" id="ARBA00022989"/>
    </source>
</evidence>
<dbReference type="InterPro" id="IPR050829">
    <property type="entry name" value="CorA_MIT"/>
</dbReference>
<evidence type="ECO:0000313" key="15">
    <source>
        <dbReference type="Proteomes" id="UP000196573"/>
    </source>
</evidence>
<dbReference type="InterPro" id="IPR045861">
    <property type="entry name" value="CorA_cytoplasmic_dom"/>
</dbReference>
<evidence type="ECO:0000256" key="6">
    <source>
        <dbReference type="ARBA" id="ARBA00022519"/>
    </source>
</evidence>
<comment type="similarity">
    <text evidence="2 13">Belongs to the CorA metal ion transporter (MIT) (TC 1.A.35) family.</text>
</comment>
<dbReference type="FunFam" id="1.20.58.340:FF:000001">
    <property type="entry name" value="Magnesium transport protein CorA"/>
    <property type="match status" value="1"/>
</dbReference>
<name>A0A1X7AP23_9GAMM</name>
<feature type="transmembrane region" description="Helical" evidence="13">
    <location>
        <begin position="258"/>
        <end position="281"/>
    </location>
</feature>
<comment type="function">
    <text evidence="13">Mediates influx of magnesium ions.</text>
</comment>
<evidence type="ECO:0000256" key="3">
    <source>
        <dbReference type="ARBA" id="ARBA00019439"/>
    </source>
</evidence>
<dbReference type="Pfam" id="PF01544">
    <property type="entry name" value="CorA"/>
    <property type="match status" value="1"/>
</dbReference>
<keyword evidence="6" id="KW-0997">Cell inner membrane</keyword>
<organism evidence="14 15">
    <name type="scientific">Parendozoicomonas haliclonae</name>
    <dbReference type="NCBI Taxonomy" id="1960125"/>
    <lineage>
        <taxon>Bacteria</taxon>
        <taxon>Pseudomonadati</taxon>
        <taxon>Pseudomonadota</taxon>
        <taxon>Gammaproteobacteria</taxon>
        <taxon>Oceanospirillales</taxon>
        <taxon>Endozoicomonadaceae</taxon>
        <taxon>Parendozoicomonas</taxon>
    </lineage>
</organism>
<dbReference type="GO" id="GO:0015095">
    <property type="term" value="F:magnesium ion transmembrane transporter activity"/>
    <property type="evidence" value="ECO:0007669"/>
    <property type="project" value="UniProtKB-UniRule"/>
</dbReference>
<dbReference type="RefSeq" id="WP_087112449.1">
    <property type="nucleotide sequence ID" value="NZ_CBCSCN010000005.1"/>
</dbReference>
<accession>A0A1X7AP23</accession>
<dbReference type="CDD" id="cd12835">
    <property type="entry name" value="EcCorA-like_1"/>
    <property type="match status" value="1"/>
</dbReference>